<feature type="non-terminal residue" evidence="1">
    <location>
        <position position="78"/>
    </location>
</feature>
<dbReference type="Proteomes" id="UP000789570">
    <property type="component" value="Unassembled WGS sequence"/>
</dbReference>
<evidence type="ECO:0000313" key="1">
    <source>
        <dbReference type="EMBL" id="CAG8772122.1"/>
    </source>
</evidence>
<reference evidence="1" key="1">
    <citation type="submission" date="2021-06" db="EMBL/GenBank/DDBJ databases">
        <authorList>
            <person name="Kallberg Y."/>
            <person name="Tangrot J."/>
            <person name="Rosling A."/>
        </authorList>
    </citation>
    <scope>NUCLEOTIDE SEQUENCE</scope>
    <source>
        <strain evidence="1">UK204</strain>
    </source>
</reference>
<feature type="non-terminal residue" evidence="1">
    <location>
        <position position="1"/>
    </location>
</feature>
<dbReference type="OrthoDB" id="2395011at2759"/>
<comment type="caution">
    <text evidence="1">The sequence shown here is derived from an EMBL/GenBank/DDBJ whole genome shotgun (WGS) entry which is preliminary data.</text>
</comment>
<proteinExistence type="predicted"/>
<keyword evidence="2" id="KW-1185">Reference proteome</keyword>
<dbReference type="EMBL" id="CAJVPQ010027951">
    <property type="protein sequence ID" value="CAG8772122.1"/>
    <property type="molecule type" value="Genomic_DNA"/>
</dbReference>
<gene>
    <name evidence="1" type="ORF">FCALED_LOCUS17599</name>
</gene>
<dbReference type="AlphaFoldDB" id="A0A9N9JBZ9"/>
<sequence length="78" mass="8641">VHIHLRNTVNARDEVGMANVEQDGWSPNPSRADGYGDGINWSGWVRTNEIHSWQSNPAGVTCGVIGYDVLNNIPHYKP</sequence>
<accession>A0A9N9JBZ9</accession>
<protein>
    <submittedName>
        <fullName evidence="1">2733_t:CDS:1</fullName>
    </submittedName>
</protein>
<organism evidence="1 2">
    <name type="scientific">Funneliformis caledonium</name>
    <dbReference type="NCBI Taxonomy" id="1117310"/>
    <lineage>
        <taxon>Eukaryota</taxon>
        <taxon>Fungi</taxon>
        <taxon>Fungi incertae sedis</taxon>
        <taxon>Mucoromycota</taxon>
        <taxon>Glomeromycotina</taxon>
        <taxon>Glomeromycetes</taxon>
        <taxon>Glomerales</taxon>
        <taxon>Glomeraceae</taxon>
        <taxon>Funneliformis</taxon>
    </lineage>
</organism>
<evidence type="ECO:0000313" key="2">
    <source>
        <dbReference type="Proteomes" id="UP000789570"/>
    </source>
</evidence>
<name>A0A9N9JBZ9_9GLOM</name>